<accession>A0A7D4NX17</accession>
<evidence type="ECO:0000256" key="7">
    <source>
        <dbReference type="HAMAP-Rule" id="MF_00853"/>
    </source>
</evidence>
<dbReference type="EC" id="1.3.5.3" evidence="7"/>
<evidence type="ECO:0000259" key="8">
    <source>
        <dbReference type="PROSITE" id="PS50902"/>
    </source>
</evidence>
<dbReference type="GO" id="GO:0070819">
    <property type="term" value="F:menaquinone-dependent protoporphyrinogen oxidase activity"/>
    <property type="evidence" value="ECO:0007669"/>
    <property type="project" value="UniProtKB-UniRule"/>
</dbReference>
<dbReference type="InterPro" id="IPR052200">
    <property type="entry name" value="Protoporphyrinogen_IX_DH"/>
</dbReference>
<dbReference type="InterPro" id="IPR026816">
    <property type="entry name" value="Flavodoxin_dom"/>
</dbReference>
<keyword evidence="4 7" id="KW-0560">Oxidoreductase</keyword>
<dbReference type="UniPathway" id="UPA00251">
    <property type="reaction ID" value="UER00324"/>
</dbReference>
<dbReference type="Proteomes" id="UP000504724">
    <property type="component" value="Chromosome"/>
</dbReference>
<dbReference type="InterPro" id="IPR029039">
    <property type="entry name" value="Flavoprotein-like_sf"/>
</dbReference>
<dbReference type="RefSeq" id="WP_173283874.1">
    <property type="nucleotide sequence ID" value="NZ_CP054020.1"/>
</dbReference>
<keyword evidence="3 7" id="KW-0547">Nucleotide-binding</keyword>
<dbReference type="GO" id="GO:0006782">
    <property type="term" value="P:protoporphyrinogen IX biosynthetic process"/>
    <property type="evidence" value="ECO:0007669"/>
    <property type="project" value="UniProtKB-UniRule"/>
</dbReference>
<organism evidence="9 10">
    <name type="scientific">Thiomicrorhabdus xiamenensis</name>
    <dbReference type="NCBI Taxonomy" id="2739063"/>
    <lineage>
        <taxon>Bacteria</taxon>
        <taxon>Pseudomonadati</taxon>
        <taxon>Pseudomonadota</taxon>
        <taxon>Gammaproteobacteria</taxon>
        <taxon>Thiotrichales</taxon>
        <taxon>Piscirickettsiaceae</taxon>
        <taxon>Thiomicrorhabdus</taxon>
    </lineage>
</organism>
<dbReference type="PANTHER" id="PTHR38030:SF2">
    <property type="entry name" value="PROTOPORPHYRINOGEN IX DEHYDROGENASE [QUINONE]"/>
    <property type="match status" value="1"/>
</dbReference>
<dbReference type="NCBIfam" id="NF008316">
    <property type="entry name" value="PRK11104.1"/>
    <property type="match status" value="1"/>
</dbReference>
<dbReference type="AlphaFoldDB" id="A0A7D4NX17"/>
<keyword evidence="2 7" id="KW-0288">FMN</keyword>
<evidence type="ECO:0000256" key="4">
    <source>
        <dbReference type="ARBA" id="ARBA00023002"/>
    </source>
</evidence>
<keyword evidence="5" id="KW-0472">Membrane</keyword>
<evidence type="ECO:0000313" key="10">
    <source>
        <dbReference type="Proteomes" id="UP000504724"/>
    </source>
</evidence>
<gene>
    <name evidence="7 9" type="primary">hemG</name>
    <name evidence="9" type="ORF">HQN79_01145</name>
</gene>
<comment type="catalytic activity">
    <reaction evidence="7">
        <text>protoporphyrinogen IX + 3 a menaquinone = protoporphyrin IX + 3 a menaquinol</text>
        <dbReference type="Rhea" id="RHEA:27409"/>
        <dbReference type="Rhea" id="RHEA-COMP:9537"/>
        <dbReference type="Rhea" id="RHEA-COMP:9539"/>
        <dbReference type="ChEBI" id="CHEBI:16374"/>
        <dbReference type="ChEBI" id="CHEBI:18151"/>
        <dbReference type="ChEBI" id="CHEBI:57306"/>
        <dbReference type="ChEBI" id="CHEBI:57307"/>
        <dbReference type="EC" id="1.3.5.3"/>
    </reaction>
</comment>
<evidence type="ECO:0000256" key="3">
    <source>
        <dbReference type="ARBA" id="ARBA00022741"/>
    </source>
</evidence>
<evidence type="ECO:0000313" key="9">
    <source>
        <dbReference type="EMBL" id="QKI88278.1"/>
    </source>
</evidence>
<dbReference type="GO" id="GO:0004729">
    <property type="term" value="F:oxygen-dependent protoporphyrinogen oxidase activity"/>
    <property type="evidence" value="ECO:0007669"/>
    <property type="project" value="InterPro"/>
</dbReference>
<keyword evidence="6 7" id="KW-0627">Porphyrin biosynthesis</keyword>
<comment type="cofactor">
    <cofactor evidence="7">
        <name>FMN</name>
        <dbReference type="ChEBI" id="CHEBI:58210"/>
    </cofactor>
    <text evidence="7">Binds 1 FMN non-covalently per subunit.</text>
</comment>
<dbReference type="HAMAP" id="MF_00853">
    <property type="entry name" value="HemG"/>
    <property type="match status" value="1"/>
</dbReference>
<reference evidence="9 10" key="1">
    <citation type="submission" date="2020-05" db="EMBL/GenBank/DDBJ databases">
        <title>Thiomicrorhabdus sediminis sp.nov. and Thiomicrorhabdus xiamenensis sp.nov., novel sulfur-oxidizing bacteria isolated from coastal sediment.</title>
        <authorList>
            <person name="Liu X."/>
        </authorList>
    </citation>
    <scope>NUCLEOTIDE SEQUENCE [LARGE SCALE GENOMIC DNA]</scope>
    <source>
        <strain evidence="9 10">G2</strain>
    </source>
</reference>
<name>A0A7D4NX17_9GAMM</name>
<feature type="domain" description="Flavodoxin-like" evidence="8">
    <location>
        <begin position="4"/>
        <end position="173"/>
    </location>
</feature>
<comment type="function">
    <text evidence="7">Catalyzes the 6-electron oxidation of protoporphyrinogen IX to form protoporphyrin IX; under anaerobic conditions uses menaquinone as an electron acceptor, under aerobic conditions uses ubiquinone as an electron acceptor.</text>
</comment>
<dbReference type="PROSITE" id="PS50902">
    <property type="entry name" value="FLAVODOXIN_LIKE"/>
    <property type="match status" value="1"/>
</dbReference>
<keyword evidence="7" id="KW-1003">Cell membrane</keyword>
<evidence type="ECO:0000256" key="2">
    <source>
        <dbReference type="ARBA" id="ARBA00022643"/>
    </source>
</evidence>
<comment type="subcellular location">
    <subcellularLocation>
        <location evidence="7">Cell membrane</location>
        <topology evidence="7">Peripheral membrane protein</topology>
    </subcellularLocation>
</comment>
<dbReference type="InterPro" id="IPR008254">
    <property type="entry name" value="Flavodoxin/NO_synth"/>
</dbReference>
<dbReference type="PANTHER" id="PTHR38030">
    <property type="entry name" value="PROTOPORPHYRINOGEN IX DEHYDROGENASE [MENAQUINONE]"/>
    <property type="match status" value="1"/>
</dbReference>
<sequence length="178" mass="20575">MSHTLIVYSTVDGHTKKICEHLQKTIADDDNQVSLVSLDQAMHMDLEPFDKLVLGASIRYGNYRPAVLHFIEQNLELLSRKASAFFSVNVVARKTEKNRPESNPYFKKLFKQTDWKPTKAEVFAGRIDYPNYAFLDRMMIRLIMKLTHGPTDTTASFEFTDWERVEDFGKEIGRLQAP</sequence>
<proteinExistence type="inferred from homology"/>
<dbReference type="GO" id="GO:0005886">
    <property type="term" value="C:plasma membrane"/>
    <property type="evidence" value="ECO:0007669"/>
    <property type="project" value="UniProtKB-SubCell"/>
</dbReference>
<comment type="catalytic activity">
    <reaction evidence="7">
        <text>protoporphyrinogen IX + 3 a ubiquinone = protoporphyrin IX + 3 a ubiquinol</text>
        <dbReference type="Rhea" id="RHEA:63936"/>
        <dbReference type="Rhea" id="RHEA-COMP:9565"/>
        <dbReference type="Rhea" id="RHEA-COMP:9566"/>
        <dbReference type="ChEBI" id="CHEBI:16389"/>
        <dbReference type="ChEBI" id="CHEBI:17976"/>
        <dbReference type="ChEBI" id="CHEBI:57306"/>
        <dbReference type="ChEBI" id="CHEBI:57307"/>
    </reaction>
</comment>
<dbReference type="GO" id="GO:0010181">
    <property type="term" value="F:FMN binding"/>
    <property type="evidence" value="ECO:0007669"/>
    <property type="project" value="UniProtKB-UniRule"/>
</dbReference>
<dbReference type="SUPFAM" id="SSF52218">
    <property type="entry name" value="Flavoproteins"/>
    <property type="match status" value="1"/>
</dbReference>
<dbReference type="Pfam" id="PF12724">
    <property type="entry name" value="Flavodoxin_5"/>
    <property type="match status" value="1"/>
</dbReference>
<evidence type="ECO:0000256" key="1">
    <source>
        <dbReference type="ARBA" id="ARBA00022630"/>
    </source>
</evidence>
<evidence type="ECO:0000256" key="6">
    <source>
        <dbReference type="ARBA" id="ARBA00023244"/>
    </source>
</evidence>
<dbReference type="EMBL" id="CP054020">
    <property type="protein sequence ID" value="QKI88278.1"/>
    <property type="molecule type" value="Genomic_DNA"/>
</dbReference>
<comment type="catalytic activity">
    <reaction evidence="7">
        <text>protoporphyrinogen IX + 3 a quinone = protoporphyrin IX + 3 a quinol</text>
        <dbReference type="Rhea" id="RHEA:65032"/>
        <dbReference type="ChEBI" id="CHEBI:24646"/>
        <dbReference type="ChEBI" id="CHEBI:57306"/>
        <dbReference type="ChEBI" id="CHEBI:57307"/>
        <dbReference type="ChEBI" id="CHEBI:132124"/>
        <dbReference type="EC" id="1.3.5.3"/>
    </reaction>
</comment>
<protein>
    <recommendedName>
        <fullName evidence="7">Protoporphyrinogen IX dehydrogenase [quinone]</fullName>
        <ecNumber evidence="7">1.3.5.3</ecNumber>
    </recommendedName>
    <alternativeName>
        <fullName evidence="7">Protoporphyrinogen IX dehydrogenase [menaquinone]</fullName>
    </alternativeName>
    <alternativeName>
        <fullName evidence="7">Protoporphyrinogen IX dehydrogenase [ubiquinone]</fullName>
    </alternativeName>
    <alternativeName>
        <fullName evidence="7">Protoporphyrinogen oxidase</fullName>
        <shortName evidence="7">PPO</shortName>
    </alternativeName>
</protein>
<evidence type="ECO:0000256" key="5">
    <source>
        <dbReference type="ARBA" id="ARBA00023136"/>
    </source>
</evidence>
<keyword evidence="1 7" id="KW-0285">Flavoprotein</keyword>
<comment type="similarity">
    <text evidence="7">Belongs to the HemG family.</text>
</comment>
<keyword evidence="10" id="KW-1185">Reference proteome</keyword>
<dbReference type="InterPro" id="IPR044264">
    <property type="entry name" value="HemG"/>
</dbReference>
<dbReference type="Gene3D" id="3.40.50.360">
    <property type="match status" value="1"/>
</dbReference>
<dbReference type="KEGG" id="txa:HQN79_01145"/>
<comment type="pathway">
    <text evidence="7">Porphyrin-containing compound metabolism; protoporphyrin-IX biosynthesis; protoporphyrin-IX from protoporphyrinogen-IX: step 1/1.</text>
</comment>